<dbReference type="EMBL" id="GDIQ01006410">
    <property type="protein sequence ID" value="JAN88327.1"/>
    <property type="molecule type" value="Transcribed_RNA"/>
</dbReference>
<organism evidence="1">
    <name type="scientific">Daphnia magna</name>
    <dbReference type="NCBI Taxonomy" id="35525"/>
    <lineage>
        <taxon>Eukaryota</taxon>
        <taxon>Metazoa</taxon>
        <taxon>Ecdysozoa</taxon>
        <taxon>Arthropoda</taxon>
        <taxon>Crustacea</taxon>
        <taxon>Branchiopoda</taxon>
        <taxon>Diplostraca</taxon>
        <taxon>Cladocera</taxon>
        <taxon>Anomopoda</taxon>
        <taxon>Daphniidae</taxon>
        <taxon>Daphnia</taxon>
    </lineage>
</organism>
<accession>A0A0N8A858</accession>
<name>A0A0N8A858_9CRUS</name>
<proteinExistence type="predicted"/>
<sequence length="89" mass="10389">MFTLQDLDFFFFFFLRTSVISLTTVAGITMTKNDKHIPRIRWQRRLLGTKLVSMFVYDSSLLVCIIPCQKLISRTSSSYILSKHPFALH</sequence>
<dbReference type="AlphaFoldDB" id="A0A0N8A858"/>
<reference evidence="1" key="1">
    <citation type="submission" date="2015-10" db="EMBL/GenBank/DDBJ databases">
        <title>EvidentialGene: Evidence-directed Construction of Complete mRNA Transcriptomes without Genomes.</title>
        <authorList>
            <person name="Gilbert D.G."/>
        </authorList>
    </citation>
    <scope>NUCLEOTIDE SEQUENCE</scope>
</reference>
<protein>
    <submittedName>
        <fullName evidence="1">Uncharacterized protein</fullName>
    </submittedName>
</protein>
<evidence type="ECO:0000313" key="1">
    <source>
        <dbReference type="EMBL" id="JAN88327.1"/>
    </source>
</evidence>